<dbReference type="Proteomes" id="UP000681720">
    <property type="component" value="Unassembled WGS sequence"/>
</dbReference>
<organism evidence="1 4">
    <name type="scientific">Rotaria magnacalcarata</name>
    <dbReference type="NCBI Taxonomy" id="392030"/>
    <lineage>
        <taxon>Eukaryota</taxon>
        <taxon>Metazoa</taxon>
        <taxon>Spiralia</taxon>
        <taxon>Gnathifera</taxon>
        <taxon>Rotifera</taxon>
        <taxon>Eurotatoria</taxon>
        <taxon>Bdelloidea</taxon>
        <taxon>Philodinida</taxon>
        <taxon>Philodinidae</taxon>
        <taxon>Rotaria</taxon>
    </lineage>
</organism>
<name>A0A816VM87_9BILA</name>
<comment type="caution">
    <text evidence="1">The sequence shown here is derived from an EMBL/GenBank/DDBJ whole genome shotgun (WGS) entry which is preliminary data.</text>
</comment>
<evidence type="ECO:0000313" key="5">
    <source>
        <dbReference type="Proteomes" id="UP000663866"/>
    </source>
</evidence>
<accession>A0A816VM87</accession>
<dbReference type="EMBL" id="CAJOBJ010347360">
    <property type="protein sequence ID" value="CAF5203427.1"/>
    <property type="molecule type" value="Genomic_DNA"/>
</dbReference>
<protein>
    <submittedName>
        <fullName evidence="1">Uncharacterized protein</fullName>
    </submittedName>
</protein>
<proteinExistence type="predicted"/>
<evidence type="ECO:0000313" key="1">
    <source>
        <dbReference type="EMBL" id="CAF2122693.1"/>
    </source>
</evidence>
<dbReference type="Proteomes" id="UP000663866">
    <property type="component" value="Unassembled WGS sequence"/>
</dbReference>
<reference evidence="1" key="1">
    <citation type="submission" date="2021-02" db="EMBL/GenBank/DDBJ databases">
        <authorList>
            <person name="Nowell W R."/>
        </authorList>
    </citation>
    <scope>NUCLEOTIDE SEQUENCE</scope>
</reference>
<feature type="non-terminal residue" evidence="1">
    <location>
        <position position="1"/>
    </location>
</feature>
<dbReference type="Proteomes" id="UP000663856">
    <property type="component" value="Unassembled WGS sequence"/>
</dbReference>
<dbReference type="EMBL" id="CAJOBG010001377">
    <property type="protein sequence ID" value="CAF3922827.1"/>
    <property type="molecule type" value="Genomic_DNA"/>
</dbReference>
<evidence type="ECO:0000313" key="4">
    <source>
        <dbReference type="Proteomes" id="UP000663856"/>
    </source>
</evidence>
<sequence length="50" mass="5392">VSRDGLCVPLTRNNLISQPPLTNAITTTDFQPKVDDPSILDIPAECKNAV</sequence>
<dbReference type="EMBL" id="CAJNRF010010643">
    <property type="protein sequence ID" value="CAF2122693.1"/>
    <property type="molecule type" value="Genomic_DNA"/>
</dbReference>
<evidence type="ECO:0000313" key="3">
    <source>
        <dbReference type="EMBL" id="CAF5203427.1"/>
    </source>
</evidence>
<dbReference type="AlphaFoldDB" id="A0A816VM87"/>
<evidence type="ECO:0000313" key="2">
    <source>
        <dbReference type="EMBL" id="CAF3922827.1"/>
    </source>
</evidence>
<keyword evidence="5" id="KW-1185">Reference proteome</keyword>
<gene>
    <name evidence="3" type="ORF">GIL414_LOCUS77313</name>
    <name evidence="2" type="ORF">OVN521_LOCUS10684</name>
    <name evidence="1" type="ORF">WKI299_LOCUS24687</name>
</gene>